<keyword evidence="1" id="KW-0732">Signal</keyword>
<evidence type="ECO:0000256" key="1">
    <source>
        <dbReference type="SAM" id="SignalP"/>
    </source>
</evidence>
<sequence length="161" mass="18801">MQSAGGVTVFCLVILGFVQASQGQEGLKLRALEQKLLEIIQDEFPEFSESSGLSSNDGRAESYTFQGFERRNNRNIQLLQQLENIHRNQLSRDELNDWKILRYHVQTILKGYKFREWGHLNPINFLEAPLKHRDWITKKTTQDREKYVLRLQAIPQQASLT</sequence>
<feature type="signal peptide" evidence="1">
    <location>
        <begin position="1"/>
        <end position="23"/>
    </location>
</feature>
<keyword evidence="3" id="KW-1185">Reference proteome</keyword>
<dbReference type="EnsemblMetazoa" id="G16013.3">
    <property type="protein sequence ID" value="G16013.3:cds"/>
    <property type="gene ID" value="G16013"/>
</dbReference>
<dbReference type="Proteomes" id="UP000005408">
    <property type="component" value="Unassembled WGS sequence"/>
</dbReference>
<protein>
    <submittedName>
        <fullName evidence="2">Uncharacterized protein</fullName>
    </submittedName>
</protein>
<evidence type="ECO:0000313" key="2">
    <source>
        <dbReference type="EnsemblMetazoa" id="G16013.3:cds"/>
    </source>
</evidence>
<dbReference type="AlphaFoldDB" id="A0A8W8IYY5"/>
<reference evidence="2" key="1">
    <citation type="submission" date="2022-08" db="UniProtKB">
        <authorList>
            <consortium name="EnsemblMetazoa"/>
        </authorList>
    </citation>
    <scope>IDENTIFICATION</scope>
    <source>
        <strain evidence="2">05x7-T-G4-1.051#20</strain>
    </source>
</reference>
<organism evidence="2 3">
    <name type="scientific">Magallana gigas</name>
    <name type="common">Pacific oyster</name>
    <name type="synonym">Crassostrea gigas</name>
    <dbReference type="NCBI Taxonomy" id="29159"/>
    <lineage>
        <taxon>Eukaryota</taxon>
        <taxon>Metazoa</taxon>
        <taxon>Spiralia</taxon>
        <taxon>Lophotrochozoa</taxon>
        <taxon>Mollusca</taxon>
        <taxon>Bivalvia</taxon>
        <taxon>Autobranchia</taxon>
        <taxon>Pteriomorphia</taxon>
        <taxon>Ostreida</taxon>
        <taxon>Ostreoidea</taxon>
        <taxon>Ostreidae</taxon>
        <taxon>Magallana</taxon>
    </lineage>
</organism>
<accession>A0A8W8IYY5</accession>
<name>A0A8W8IYY5_MAGGI</name>
<evidence type="ECO:0000313" key="3">
    <source>
        <dbReference type="Proteomes" id="UP000005408"/>
    </source>
</evidence>
<proteinExistence type="predicted"/>
<feature type="chain" id="PRO_5036492544" evidence="1">
    <location>
        <begin position="24"/>
        <end position="161"/>
    </location>
</feature>